<feature type="transmembrane region" description="Helical" evidence="1">
    <location>
        <begin position="58"/>
        <end position="77"/>
    </location>
</feature>
<dbReference type="STRING" id="479435.Kfla_5295"/>
<proteinExistence type="predicted"/>
<dbReference type="Proteomes" id="UP000007967">
    <property type="component" value="Chromosome"/>
</dbReference>
<sequence>MRIASAVVSLIAVSHLIADPDGLTFATTAWLVALMSVNMAAPRWLYDGRGTAWFRRHPVLGGLIVFAMMAPPLYFLLSPTLEPAPSALIASLSAGIVSAVGHLRDRQLARRSD</sequence>
<reference evidence="2 3" key="2">
    <citation type="journal article" date="2010" name="Stand. Genomic Sci.">
        <title>Complete genome sequence of Kribbella flavida type strain (IFO 14399).</title>
        <authorList>
            <person name="Pukall R."/>
            <person name="Lapidus A."/>
            <person name="Glavina Del Rio T."/>
            <person name="Copeland A."/>
            <person name="Tice H."/>
            <person name="Cheng J.-F."/>
            <person name="Lucas S."/>
            <person name="Chen F."/>
            <person name="Nolan M."/>
            <person name="LaButti K."/>
            <person name="Pati A."/>
            <person name="Ivanova N."/>
            <person name="Mavrommatis K."/>
            <person name="Mikhailova N."/>
            <person name="Pitluck S."/>
            <person name="Bruce D."/>
            <person name="Goodwin L."/>
            <person name="Land M."/>
            <person name="Hauser L."/>
            <person name="Chang Y.-J."/>
            <person name="Jeffries C.D."/>
            <person name="Chen A."/>
            <person name="Palaniappan K."/>
            <person name="Chain P."/>
            <person name="Rohde M."/>
            <person name="Goeker M."/>
            <person name="Bristow J."/>
            <person name="Eisen J.A."/>
            <person name="Markowitz V."/>
            <person name="Hugenholtz P."/>
            <person name="Kyrpides N.C."/>
            <person name="Klenk H.-P."/>
            <person name="Brettin T."/>
        </authorList>
    </citation>
    <scope>NUCLEOTIDE SEQUENCE [LARGE SCALE GENOMIC DNA]</scope>
    <source>
        <strain evidence="3">DSM 17836 / JCM 10339 / NBRC 14399</strain>
    </source>
</reference>
<organism evidence="2 3">
    <name type="scientific">Kribbella flavida (strain DSM 17836 / JCM 10339 / NBRC 14399)</name>
    <dbReference type="NCBI Taxonomy" id="479435"/>
    <lineage>
        <taxon>Bacteria</taxon>
        <taxon>Bacillati</taxon>
        <taxon>Actinomycetota</taxon>
        <taxon>Actinomycetes</taxon>
        <taxon>Propionibacteriales</taxon>
        <taxon>Kribbellaceae</taxon>
        <taxon>Kribbella</taxon>
    </lineage>
</organism>
<keyword evidence="3" id="KW-1185">Reference proteome</keyword>
<protein>
    <submittedName>
        <fullName evidence="2">Uncharacterized protein</fullName>
    </submittedName>
</protein>
<dbReference type="EMBL" id="CP001736">
    <property type="protein sequence ID" value="ADB34309.1"/>
    <property type="molecule type" value="Genomic_DNA"/>
</dbReference>
<dbReference type="RefSeq" id="WP_012922863.1">
    <property type="nucleotide sequence ID" value="NC_013729.1"/>
</dbReference>
<accession>D2PL54</accession>
<evidence type="ECO:0000313" key="2">
    <source>
        <dbReference type="EMBL" id="ADB34309.1"/>
    </source>
</evidence>
<name>D2PL54_KRIFD</name>
<dbReference type="KEGG" id="kfl:Kfla_5295"/>
<dbReference type="OrthoDB" id="9980720at2"/>
<feature type="transmembrane region" description="Helical" evidence="1">
    <location>
        <begin position="83"/>
        <end position="103"/>
    </location>
</feature>
<reference evidence="3" key="1">
    <citation type="submission" date="2009-09" db="EMBL/GenBank/DDBJ databases">
        <title>The complete genome of Kribbella flavida DSM 17836.</title>
        <authorList>
            <consortium name="US DOE Joint Genome Institute (JGI-PGF)"/>
            <person name="Lucas S."/>
            <person name="Copeland A."/>
            <person name="Lapidus A."/>
            <person name="Glavina del Rio T."/>
            <person name="Dalin E."/>
            <person name="Tice H."/>
            <person name="Bruce D."/>
            <person name="Goodwin L."/>
            <person name="Pitluck S."/>
            <person name="Kyrpides N."/>
            <person name="Mavromatis K."/>
            <person name="Ivanova N."/>
            <person name="Saunders E."/>
            <person name="Brettin T."/>
            <person name="Detter J.C."/>
            <person name="Han C."/>
            <person name="Larimer F."/>
            <person name="Land M."/>
            <person name="Hauser L."/>
            <person name="Markowitz V."/>
            <person name="Cheng J.-F."/>
            <person name="Hugenholtz P."/>
            <person name="Woyke T."/>
            <person name="Wu D."/>
            <person name="Pukall R."/>
            <person name="Klenk H.-P."/>
            <person name="Eisen J.A."/>
        </authorList>
    </citation>
    <scope>NUCLEOTIDE SEQUENCE [LARGE SCALE GENOMIC DNA]</scope>
    <source>
        <strain evidence="3">DSM 17836 / JCM 10339 / NBRC 14399</strain>
    </source>
</reference>
<evidence type="ECO:0000256" key="1">
    <source>
        <dbReference type="SAM" id="Phobius"/>
    </source>
</evidence>
<evidence type="ECO:0000313" key="3">
    <source>
        <dbReference type="Proteomes" id="UP000007967"/>
    </source>
</evidence>
<dbReference type="HOGENOM" id="CLU_2130196_0_0_11"/>
<dbReference type="AlphaFoldDB" id="D2PL54"/>
<keyword evidence="1" id="KW-1133">Transmembrane helix</keyword>
<gene>
    <name evidence="2" type="ordered locus">Kfla_5295</name>
</gene>
<keyword evidence="1" id="KW-0472">Membrane</keyword>
<keyword evidence="1" id="KW-0812">Transmembrane</keyword>
<feature type="transmembrane region" description="Helical" evidence="1">
    <location>
        <begin position="28"/>
        <end position="46"/>
    </location>
</feature>